<reference evidence="2" key="1">
    <citation type="journal article" date="2014" name="Int. J. Syst. Evol. Microbiol.">
        <title>Complete genome sequence of Corynebacterium casei LMG S-19264T (=DSM 44701T), isolated from a smear-ripened cheese.</title>
        <authorList>
            <consortium name="US DOE Joint Genome Institute (JGI-PGF)"/>
            <person name="Walter F."/>
            <person name="Albersmeier A."/>
            <person name="Kalinowski J."/>
            <person name="Ruckert C."/>
        </authorList>
    </citation>
    <scope>NUCLEOTIDE SEQUENCE</scope>
    <source>
        <strain evidence="2">JCM 3051</strain>
    </source>
</reference>
<evidence type="ECO:0000313" key="3">
    <source>
        <dbReference type="Proteomes" id="UP000655589"/>
    </source>
</evidence>
<dbReference type="AlphaFoldDB" id="A0A8H9GGX5"/>
<protein>
    <recommendedName>
        <fullName evidence="4">Glycosyl transferase family 21</fullName>
    </recommendedName>
</protein>
<proteinExistence type="predicted"/>
<evidence type="ECO:0000313" key="2">
    <source>
        <dbReference type="EMBL" id="GGM21196.1"/>
    </source>
</evidence>
<dbReference type="SUPFAM" id="SSF53448">
    <property type="entry name" value="Nucleotide-diphospho-sugar transferases"/>
    <property type="match status" value="1"/>
</dbReference>
<evidence type="ECO:0000256" key="1">
    <source>
        <dbReference type="SAM" id="MobiDB-lite"/>
    </source>
</evidence>
<reference evidence="2" key="2">
    <citation type="submission" date="2020-09" db="EMBL/GenBank/DDBJ databases">
        <authorList>
            <person name="Sun Q."/>
            <person name="Ohkuma M."/>
        </authorList>
    </citation>
    <scope>NUCLEOTIDE SEQUENCE</scope>
    <source>
        <strain evidence="2">JCM 3051</strain>
    </source>
</reference>
<sequence length="390" mass="41118">MPEDPRTPPDADVAPVGTGATSATGAAPVPDTVYLLPLRRAAVDPEELAELASYLRDLARHLPVVVADGSPPEVRQWHAAAWGARVRSLAVPDVPAGANGKVVGVRAALAATTEPRVVVADDDVRYDVATLRRVATALDHADLVEPQNVFVPSPWHARWDTARTLVNRAFCHDYAGTVAFRRTALGDDAYDAGVLFENLELERTVLARGGRVEHVPDVVVPRRPPSARRFAEQRVRQAYDSFAQPPRLLAELALAPLLVAAAAAAAAPRAGARRGGRAVLGALLGGAVVAAEVGRRRAGGTTHYPPTATLWAPAWLLERAVSVWVAVGWWLSGGVPYAGTRLRRAAHSVRDLRAREAIRAAHGTGPGAADGDPAAGDVSPGALPRTDPTP</sequence>
<feature type="compositionally biased region" description="Low complexity" evidence="1">
    <location>
        <begin position="13"/>
        <end position="25"/>
    </location>
</feature>
<feature type="region of interest" description="Disordered" evidence="1">
    <location>
        <begin position="362"/>
        <end position="390"/>
    </location>
</feature>
<dbReference type="RefSeq" id="WP_229785205.1">
    <property type="nucleotide sequence ID" value="NZ_BMPT01000005.1"/>
</dbReference>
<gene>
    <name evidence="2" type="ORF">GCM10010102_16130</name>
</gene>
<evidence type="ECO:0008006" key="4">
    <source>
        <dbReference type="Google" id="ProtNLM"/>
    </source>
</evidence>
<comment type="caution">
    <text evidence="2">The sequence shown here is derived from an EMBL/GenBank/DDBJ whole genome shotgun (WGS) entry which is preliminary data.</text>
</comment>
<dbReference type="Proteomes" id="UP000655589">
    <property type="component" value="Unassembled WGS sequence"/>
</dbReference>
<name>A0A8H9GGX5_9MICO</name>
<keyword evidence="3" id="KW-1185">Reference proteome</keyword>
<dbReference type="EMBL" id="BMPT01000005">
    <property type="protein sequence ID" value="GGM21196.1"/>
    <property type="molecule type" value="Genomic_DNA"/>
</dbReference>
<organism evidence="2 3">
    <name type="scientific">Promicromonospora citrea</name>
    <dbReference type="NCBI Taxonomy" id="43677"/>
    <lineage>
        <taxon>Bacteria</taxon>
        <taxon>Bacillati</taxon>
        <taxon>Actinomycetota</taxon>
        <taxon>Actinomycetes</taxon>
        <taxon>Micrococcales</taxon>
        <taxon>Promicromonosporaceae</taxon>
        <taxon>Promicromonospora</taxon>
    </lineage>
</organism>
<feature type="compositionally biased region" description="Low complexity" evidence="1">
    <location>
        <begin position="362"/>
        <end position="382"/>
    </location>
</feature>
<dbReference type="InterPro" id="IPR029044">
    <property type="entry name" value="Nucleotide-diphossugar_trans"/>
</dbReference>
<accession>A0A8H9GGX5</accession>
<feature type="region of interest" description="Disordered" evidence="1">
    <location>
        <begin position="1"/>
        <end position="25"/>
    </location>
</feature>